<dbReference type="Pfam" id="PF01823">
    <property type="entry name" value="MACPF"/>
    <property type="match status" value="1"/>
</dbReference>
<dbReference type="InterPro" id="IPR011050">
    <property type="entry name" value="Pectin_lyase_fold/virulence"/>
</dbReference>
<dbReference type="Proteomes" id="UP000076078">
    <property type="component" value="Unassembled WGS sequence"/>
</dbReference>
<dbReference type="PROSITE" id="PS51412">
    <property type="entry name" value="MACPF_2"/>
    <property type="match status" value="1"/>
</dbReference>
<evidence type="ECO:0000313" key="3">
    <source>
        <dbReference type="EMBL" id="KYQ89927.1"/>
    </source>
</evidence>
<proteinExistence type="predicted"/>
<dbReference type="OrthoDB" id="21110at2759"/>
<dbReference type="InterPro" id="IPR020864">
    <property type="entry name" value="MACPF"/>
</dbReference>
<dbReference type="AlphaFoldDB" id="A0A151Z7L5"/>
<feature type="domain" description="MACPF" evidence="2">
    <location>
        <begin position="496"/>
        <end position="831"/>
    </location>
</feature>
<gene>
    <name evidence="3" type="ORF">DLAC_08497</name>
</gene>
<organism evidence="3 4">
    <name type="scientific">Tieghemostelium lacteum</name>
    <name type="common">Slime mold</name>
    <name type="synonym">Dictyostelium lacteum</name>
    <dbReference type="NCBI Taxonomy" id="361077"/>
    <lineage>
        <taxon>Eukaryota</taxon>
        <taxon>Amoebozoa</taxon>
        <taxon>Evosea</taxon>
        <taxon>Eumycetozoa</taxon>
        <taxon>Dictyostelia</taxon>
        <taxon>Dictyosteliales</taxon>
        <taxon>Raperosteliaceae</taxon>
        <taxon>Tieghemostelium</taxon>
    </lineage>
</organism>
<sequence length="1080" mass="118457">MKQILFLILLLSICFVNSTSVFVDVTSSCLSNCSSIPYSSIKRAINGHKTGDLLTIFVNNGNYTGVENCNLDITIPVKLISMSGLNSTFINCEFMEGWRITGGHFEIDGFTMNRLRGNFGGALFINNTNSVIRNMRFYNNFASVGACIYQENGEIDLSTSILDLGIANDLMSSGGLQCVNCTGTISKNVFQQNSYYLDAWNGKNVSMDVILIDSNMKFEGTTNPVLSCQGKSSLTNSDLKELCVNPLSTVQFIPPVYNSSIIPSCGDSVCDPTLESCLNCPQDCVSCSISGSKLERFNSTTALSPIMVADIEFENFMFGHISPVAGKISTYIKASRKGLYSFRITGSNVDAILYVDYAFAVSIAKGTYEDTTTRVRWNAKSIHRLTIDIISFSNDVRKFKIEMASPDTKGKYVRIENEFFSKGICGDGVLDIPEEAGTCQKDVKVFLGNVADPTNCLPNNPACSPPDILPSSTCSDLYTPPGHIPNGYWTGFDTIGLLIENQQIWHVPGIEHLQFGVSGVTNEEGTAPIFDFQYCGETVNKTIQDVYRGLVYTLPESVSVVPLPECSFYIDHETWSNSKEMAESFSIEATYNAKATFSGVFSYLLGGIDDIGMSLSGGVAIATELEEKFAGEILQTSATCKSFATSLDQNPVFSQIFLDDLSAALLPSDFDALVLKYGTHFRNESILGGSLSQFTSLSQQSVETLSELEIKFMASAEFSMSVSIPIIDISADLFGGLNFGLEYENRIKTAYEESTSTSFLLIQGGTPGAYGSQTSFGEWAQSVDLLPIPIDSYLNPISTLFPSTWVLNGETYQKLWDDATLRILPAAPIPIPQSSYTIILGPFNLDNVVVDVTFNSGQSPTTVIQITDDLSNTYSVSISSCNPANAYPQQFPIFTNQYHMYKCDFQLPFINEATNLAIPGLISSGSLQAYFFNLNSRKVNQFTVTSSGGTRQSTLGTTLISFMGQLGEIPNTWNNMKVSLIGQNNVIDENNCLHDVSSVNSWLFCDFPSATYTPSIGNLTTVKIEEERNTENILFTFTNIFTFVASSQPTTTFYAQTYNAYSFNNTEFYKNAPYVDIPVF</sequence>
<keyword evidence="1" id="KW-0732">Signal</keyword>
<dbReference type="SUPFAM" id="SSF51126">
    <property type="entry name" value="Pectin lyase-like"/>
    <property type="match status" value="1"/>
</dbReference>
<reference evidence="3 4" key="1">
    <citation type="submission" date="2015-12" db="EMBL/GenBank/DDBJ databases">
        <title>Dictyostelia acquired genes for synthesis and detection of signals that induce cell-type specialization by lateral gene transfer from prokaryotes.</title>
        <authorList>
            <person name="Gloeckner G."/>
            <person name="Schaap P."/>
        </authorList>
    </citation>
    <scope>NUCLEOTIDE SEQUENCE [LARGE SCALE GENOMIC DNA]</scope>
    <source>
        <strain evidence="3 4">TK</strain>
    </source>
</reference>
<accession>A0A151Z7L5</accession>
<evidence type="ECO:0000259" key="2">
    <source>
        <dbReference type="PROSITE" id="PS51412"/>
    </source>
</evidence>
<keyword evidence="4" id="KW-1185">Reference proteome</keyword>
<comment type="caution">
    <text evidence="3">The sequence shown here is derived from an EMBL/GenBank/DDBJ whole genome shotgun (WGS) entry which is preliminary data.</text>
</comment>
<evidence type="ECO:0000313" key="4">
    <source>
        <dbReference type="Proteomes" id="UP000076078"/>
    </source>
</evidence>
<evidence type="ECO:0000256" key="1">
    <source>
        <dbReference type="SAM" id="SignalP"/>
    </source>
</evidence>
<dbReference type="EMBL" id="LODT01000037">
    <property type="protein sequence ID" value="KYQ89927.1"/>
    <property type="molecule type" value="Genomic_DNA"/>
</dbReference>
<protein>
    <recommendedName>
        <fullName evidence="2">MACPF domain-containing protein</fullName>
    </recommendedName>
</protein>
<dbReference type="InParanoid" id="A0A151Z7L5"/>
<name>A0A151Z7L5_TIELA</name>
<feature type="signal peptide" evidence="1">
    <location>
        <begin position="1"/>
        <end position="18"/>
    </location>
</feature>
<feature type="chain" id="PRO_5007592967" description="MACPF domain-containing protein" evidence="1">
    <location>
        <begin position="19"/>
        <end position="1080"/>
    </location>
</feature>